<gene>
    <name evidence="4" type="ORF">IAD32_05015</name>
</gene>
<feature type="transmembrane region" description="Helical" evidence="3">
    <location>
        <begin position="594"/>
        <end position="613"/>
    </location>
</feature>
<sequence>MNGSNKGKGSIFDKIRNLINATESEDAPTEEEKETDGQMVDINDEKNGYKNTDNRPIMEEIFSDTKKKAKGQKPRPLEHEQGKSGEEKPPVVHLREIKFEEVKKEQLQQDTQNRKETQQAPKVQHEPGEARPQNGQPEKIQEKVSTAAKQKEKTEEKEESPQLQAKKAEEDPQHAQQAGAPARKGEREEKHQKNGVQEKRKKNTQTRQMGATTEDEAADLRQKGEDETLLAKISGKVSALIGFINDKPDEFAPDAGDEEPPQRQADVQEKPAGEPLEIPVQDHYAKKEKTPHTLQKAASLEKEKAGAYSAAKPEEEKKQKSGKDAAAREKQQKEGAEAPAAPFGGFKKMSAQRLPSDQVQKLVVNGMPVPEYIHEKDVNKIILPGDKLQHAIKKEYEEYLKIEIFKEKMQKKAEPEEKQPKPQSKAEPQISQENTHKSLKDRLFGSYKNAAEQSNMPQFYEEKEEPIEDYERPADTRAVRAEINMEARKLLVRSVVTGIAFFLLLGVILLQKNIPAALADFIPNTDIMFCFVNFLLLVLGAAVCHTTVLNGLKPLLSFRGNSDTAAAVAAVAAIAQGILAFFDSAAFFNADKNLYALLVLFALLLNSLGKLSIGRRIRDNFKFISAPNRKYTVKILADEETAEKMLAGTKADKPIIAFQHRTKFLKNFLKLSYTPDPSEKTAAKFAPACMVCAVLVAIIYGIVHQSVPDAVSVLTVVSCMAVPVCCLLSVNIPMRNLCKTAVKNNAMVIGYPAVKHFCDTRAVMVDSRELYPRGRVDLLSVKTFNAYNIDKALMNAAAVLKVANTPMTYMFEDVISDKGEQLPLVESVKYEDGKGLVCWVTGERLLLGTRELMAKYAIDLPSVDFEERNKEDESNHITYLANAGQLVAMLVTSYKADKRIVTELKRLENNGITLLVRTADPNVTQESIARDFRIYFRSVKILPTSLGNICKEQISQKEDSSRAYISTRGKFYSLARAVAGCIKIKNNISIAIVVQFIAVVLGMLLVSTIVITAGLKGLGALELLIYMLFWTAASIIAPMLQKP</sequence>
<dbReference type="InterPro" id="IPR023299">
    <property type="entry name" value="ATPase_P-typ_cyto_dom_N"/>
</dbReference>
<feature type="transmembrane region" description="Helical" evidence="3">
    <location>
        <begin position="1023"/>
        <end position="1040"/>
    </location>
</feature>
<evidence type="ECO:0000313" key="5">
    <source>
        <dbReference type="Proteomes" id="UP000886787"/>
    </source>
</evidence>
<comment type="caution">
    <text evidence="4">The sequence shown here is derived from an EMBL/GenBank/DDBJ whole genome shotgun (WGS) entry which is preliminary data.</text>
</comment>
<feature type="region of interest" description="Disordered" evidence="2">
    <location>
        <begin position="411"/>
        <end position="435"/>
    </location>
</feature>
<dbReference type="Gene3D" id="3.40.1110.10">
    <property type="entry name" value="Calcium-transporting ATPase, cytoplasmic domain N"/>
    <property type="match status" value="1"/>
</dbReference>
<feature type="region of interest" description="Disordered" evidence="2">
    <location>
        <begin position="246"/>
        <end position="352"/>
    </location>
</feature>
<feature type="compositionally biased region" description="Low complexity" evidence="2">
    <location>
        <begin position="337"/>
        <end position="347"/>
    </location>
</feature>
<dbReference type="Proteomes" id="UP000886787">
    <property type="component" value="Unassembled WGS sequence"/>
</dbReference>
<dbReference type="PANTHER" id="PTHR43520">
    <property type="entry name" value="ATP7, ISOFORM B"/>
    <property type="match status" value="1"/>
</dbReference>
<dbReference type="GO" id="GO:0043682">
    <property type="term" value="F:P-type divalent copper transporter activity"/>
    <property type="evidence" value="ECO:0007669"/>
    <property type="project" value="TreeGrafter"/>
</dbReference>
<dbReference type="GO" id="GO:0055070">
    <property type="term" value="P:copper ion homeostasis"/>
    <property type="evidence" value="ECO:0007669"/>
    <property type="project" value="TreeGrafter"/>
</dbReference>
<keyword evidence="1" id="KW-1278">Translocase</keyword>
<dbReference type="Gene3D" id="3.40.50.1000">
    <property type="entry name" value="HAD superfamily/HAD-like"/>
    <property type="match status" value="1"/>
</dbReference>
<proteinExistence type="predicted"/>
<feature type="compositionally biased region" description="Basic and acidic residues" evidence="2">
    <location>
        <begin position="149"/>
        <end position="173"/>
    </location>
</feature>
<evidence type="ECO:0000256" key="2">
    <source>
        <dbReference type="SAM" id="MobiDB-lite"/>
    </source>
</evidence>
<keyword evidence="3" id="KW-0472">Membrane</keyword>
<organism evidence="4 5">
    <name type="scientific">Candidatus Scatavimonas merdigallinarum</name>
    <dbReference type="NCBI Taxonomy" id="2840914"/>
    <lineage>
        <taxon>Bacteria</taxon>
        <taxon>Bacillati</taxon>
        <taxon>Bacillota</taxon>
        <taxon>Clostridia</taxon>
        <taxon>Eubacteriales</taxon>
        <taxon>Oscillospiraceae</taxon>
        <taxon>Oscillospiraceae incertae sedis</taxon>
        <taxon>Candidatus Scatavimonas</taxon>
    </lineage>
</organism>
<feature type="transmembrane region" description="Helical" evidence="3">
    <location>
        <begin position="490"/>
        <end position="511"/>
    </location>
</feature>
<feature type="compositionally biased region" description="Acidic residues" evidence="2">
    <location>
        <begin position="23"/>
        <end position="34"/>
    </location>
</feature>
<feature type="transmembrane region" description="Helical" evidence="3">
    <location>
        <begin position="685"/>
        <end position="704"/>
    </location>
</feature>
<reference evidence="4" key="1">
    <citation type="submission" date="2020-10" db="EMBL/GenBank/DDBJ databases">
        <authorList>
            <person name="Gilroy R."/>
        </authorList>
    </citation>
    <scope>NUCLEOTIDE SEQUENCE</scope>
    <source>
        <strain evidence="4">ChiSjej1B19-3389</strain>
    </source>
</reference>
<feature type="compositionally biased region" description="Basic and acidic residues" evidence="2">
    <location>
        <begin position="43"/>
        <end position="66"/>
    </location>
</feature>
<feature type="compositionally biased region" description="Basic and acidic residues" evidence="2">
    <location>
        <begin position="75"/>
        <end position="129"/>
    </location>
</feature>
<dbReference type="GO" id="GO:0016020">
    <property type="term" value="C:membrane"/>
    <property type="evidence" value="ECO:0007669"/>
    <property type="project" value="TreeGrafter"/>
</dbReference>
<feature type="transmembrane region" description="Helical" evidence="3">
    <location>
        <begin position="710"/>
        <end position="730"/>
    </location>
</feature>
<feature type="compositionally biased region" description="Basic and acidic residues" evidence="2">
    <location>
        <begin position="312"/>
        <end position="336"/>
    </location>
</feature>
<evidence type="ECO:0000256" key="3">
    <source>
        <dbReference type="SAM" id="Phobius"/>
    </source>
</evidence>
<reference evidence="4" key="2">
    <citation type="journal article" date="2021" name="PeerJ">
        <title>Extensive microbial diversity within the chicken gut microbiome revealed by metagenomics and culture.</title>
        <authorList>
            <person name="Gilroy R."/>
            <person name="Ravi A."/>
            <person name="Getino M."/>
            <person name="Pursley I."/>
            <person name="Horton D.L."/>
            <person name="Alikhan N.F."/>
            <person name="Baker D."/>
            <person name="Gharbi K."/>
            <person name="Hall N."/>
            <person name="Watson M."/>
            <person name="Adriaenssens E.M."/>
            <person name="Foster-Nyarko E."/>
            <person name="Jarju S."/>
            <person name="Secka A."/>
            <person name="Antonio M."/>
            <person name="Oren A."/>
            <person name="Chaudhuri R.R."/>
            <person name="La Ragione R."/>
            <person name="Hildebrand F."/>
            <person name="Pallen M.J."/>
        </authorList>
    </citation>
    <scope>NUCLEOTIDE SEQUENCE</scope>
    <source>
        <strain evidence="4">ChiSjej1B19-3389</strain>
    </source>
</reference>
<keyword evidence="3" id="KW-1133">Transmembrane helix</keyword>
<feature type="compositionally biased region" description="Basic and acidic residues" evidence="2">
    <location>
        <begin position="183"/>
        <end position="198"/>
    </location>
</feature>
<keyword evidence="3" id="KW-0812">Transmembrane</keyword>
<feature type="transmembrane region" description="Helical" evidence="3">
    <location>
        <begin position="564"/>
        <end position="582"/>
    </location>
</feature>
<dbReference type="GO" id="GO:0005507">
    <property type="term" value="F:copper ion binding"/>
    <property type="evidence" value="ECO:0007669"/>
    <property type="project" value="TreeGrafter"/>
</dbReference>
<feature type="region of interest" description="Disordered" evidence="2">
    <location>
        <begin position="17"/>
        <end position="226"/>
    </location>
</feature>
<dbReference type="GO" id="GO:0000166">
    <property type="term" value="F:nucleotide binding"/>
    <property type="evidence" value="ECO:0007669"/>
    <property type="project" value="InterPro"/>
</dbReference>
<feature type="compositionally biased region" description="Basic and acidic residues" evidence="2">
    <location>
        <begin position="411"/>
        <end position="420"/>
    </location>
</feature>
<protein>
    <submittedName>
        <fullName evidence="4">Uncharacterized protein</fullName>
    </submittedName>
</protein>
<dbReference type="EMBL" id="DVFW01000026">
    <property type="protein sequence ID" value="HIQ80630.1"/>
    <property type="molecule type" value="Genomic_DNA"/>
</dbReference>
<evidence type="ECO:0000256" key="1">
    <source>
        <dbReference type="ARBA" id="ARBA00022967"/>
    </source>
</evidence>
<feature type="transmembrane region" description="Helical" evidence="3">
    <location>
        <begin position="990"/>
        <end position="1011"/>
    </location>
</feature>
<feature type="transmembrane region" description="Helical" evidence="3">
    <location>
        <begin position="531"/>
        <end position="552"/>
    </location>
</feature>
<dbReference type="AlphaFoldDB" id="A0A9D1CVN3"/>
<dbReference type="PANTHER" id="PTHR43520:SF8">
    <property type="entry name" value="P-TYPE CU(+) TRANSPORTER"/>
    <property type="match status" value="1"/>
</dbReference>
<evidence type="ECO:0000313" key="4">
    <source>
        <dbReference type="EMBL" id="HIQ80630.1"/>
    </source>
</evidence>
<name>A0A9D1CVN3_9FIRM</name>
<accession>A0A9D1CVN3</accession>
<dbReference type="InterPro" id="IPR023214">
    <property type="entry name" value="HAD_sf"/>
</dbReference>